<accession>A0A1E3PGW9</accession>
<dbReference type="EMBL" id="KV454411">
    <property type="protein sequence ID" value="ODQ64655.1"/>
    <property type="molecule type" value="Genomic_DNA"/>
</dbReference>
<evidence type="ECO:0000313" key="1">
    <source>
        <dbReference type="EMBL" id="ODQ64655.1"/>
    </source>
</evidence>
<evidence type="ECO:0000313" key="2">
    <source>
        <dbReference type="Proteomes" id="UP000095009"/>
    </source>
</evidence>
<sequence>MDLILKHMRPLINSSISGSGLGYKLMRTTKFTTNRLYSSQSQQAQPKAKYFRFRNNPYTPIMLMLVFYSSFTLELIRLKDRHKNSNQRFRTERSGLEDLIKRVKNGEEIDLEKELELIRIRNVRAVPIDYEIILDDLMKQDEAWAKKAQIYEPNQETEPAKPSDKLTIFSENVIPNKSNIDEDIDFTSFFTDPVESEQLIESETGLVNRS</sequence>
<reference evidence="1 2" key="1">
    <citation type="journal article" date="2016" name="Proc. Natl. Acad. Sci. U.S.A.">
        <title>Comparative genomics of biotechnologically important yeasts.</title>
        <authorList>
            <person name="Riley R."/>
            <person name="Haridas S."/>
            <person name="Wolfe K.H."/>
            <person name="Lopes M.R."/>
            <person name="Hittinger C.T."/>
            <person name="Goeker M."/>
            <person name="Salamov A.A."/>
            <person name="Wisecaver J.H."/>
            <person name="Long T.M."/>
            <person name="Calvey C.H."/>
            <person name="Aerts A.L."/>
            <person name="Barry K.W."/>
            <person name="Choi C."/>
            <person name="Clum A."/>
            <person name="Coughlan A.Y."/>
            <person name="Deshpande S."/>
            <person name="Douglass A.P."/>
            <person name="Hanson S.J."/>
            <person name="Klenk H.-P."/>
            <person name="LaButti K.M."/>
            <person name="Lapidus A."/>
            <person name="Lindquist E.A."/>
            <person name="Lipzen A.M."/>
            <person name="Meier-Kolthoff J.P."/>
            <person name="Ohm R.A."/>
            <person name="Otillar R.P."/>
            <person name="Pangilinan J.L."/>
            <person name="Peng Y."/>
            <person name="Rokas A."/>
            <person name="Rosa C.A."/>
            <person name="Scheuner C."/>
            <person name="Sibirny A.A."/>
            <person name="Slot J.C."/>
            <person name="Stielow J.B."/>
            <person name="Sun H."/>
            <person name="Kurtzman C.P."/>
            <person name="Blackwell M."/>
            <person name="Grigoriev I.V."/>
            <person name="Jeffries T.W."/>
        </authorList>
    </citation>
    <scope>NUCLEOTIDE SEQUENCE [LARGE SCALE GENOMIC DNA]</scope>
    <source>
        <strain evidence="1 2">DSM 6958</strain>
    </source>
</reference>
<dbReference type="Pfam" id="PF17254">
    <property type="entry name" value="DUF5321"/>
    <property type="match status" value="1"/>
</dbReference>
<keyword evidence="2" id="KW-1185">Reference proteome</keyword>
<gene>
    <name evidence="1" type="ORF">NADFUDRAFT_83574</name>
</gene>
<name>A0A1E3PGW9_9ASCO</name>
<dbReference type="Proteomes" id="UP000095009">
    <property type="component" value="Unassembled WGS sequence"/>
</dbReference>
<proteinExistence type="predicted"/>
<dbReference type="InterPro" id="IPR035213">
    <property type="entry name" value="DUF5321"/>
</dbReference>
<dbReference type="AlphaFoldDB" id="A0A1E3PGW9"/>
<organism evidence="1 2">
    <name type="scientific">Nadsonia fulvescens var. elongata DSM 6958</name>
    <dbReference type="NCBI Taxonomy" id="857566"/>
    <lineage>
        <taxon>Eukaryota</taxon>
        <taxon>Fungi</taxon>
        <taxon>Dikarya</taxon>
        <taxon>Ascomycota</taxon>
        <taxon>Saccharomycotina</taxon>
        <taxon>Dipodascomycetes</taxon>
        <taxon>Dipodascales</taxon>
        <taxon>Dipodascales incertae sedis</taxon>
        <taxon>Nadsonia</taxon>
    </lineage>
</organism>
<protein>
    <submittedName>
        <fullName evidence="1">Uncharacterized protein</fullName>
    </submittedName>
</protein>